<dbReference type="InterPro" id="IPR007842">
    <property type="entry name" value="HEPN_dom"/>
</dbReference>
<accession>A0A133VG11</accession>
<dbReference type="Gene3D" id="1.20.120.330">
    <property type="entry name" value="Nucleotidyltransferases domain 2"/>
    <property type="match status" value="1"/>
</dbReference>
<keyword evidence="2" id="KW-0238">DNA-binding</keyword>
<dbReference type="GO" id="GO:0003677">
    <property type="term" value="F:DNA binding"/>
    <property type="evidence" value="ECO:0007669"/>
    <property type="project" value="UniProtKB-KW"/>
</dbReference>
<comment type="caution">
    <text evidence="2">The sequence shown here is derived from an EMBL/GenBank/DDBJ whole genome shotgun (WGS) entry which is preliminary data.</text>
</comment>
<dbReference type="SUPFAM" id="SSF81593">
    <property type="entry name" value="Nucleotidyltransferase substrate binding subunit/domain"/>
    <property type="match status" value="1"/>
</dbReference>
<protein>
    <submittedName>
        <fullName evidence="2">DNA-binding protein</fullName>
    </submittedName>
</protein>
<dbReference type="Proteomes" id="UP000070263">
    <property type="component" value="Unassembled WGS sequence"/>
</dbReference>
<organism evidence="2 3">
    <name type="scientific">candidate division MSBL1 archaeon SCGC-AAA382A20</name>
    <dbReference type="NCBI Taxonomy" id="1698280"/>
    <lineage>
        <taxon>Archaea</taxon>
        <taxon>Methanobacteriati</taxon>
        <taxon>Methanobacteriota</taxon>
        <taxon>candidate division MSBL1</taxon>
    </lineage>
</organism>
<feature type="domain" description="HEPN" evidence="1">
    <location>
        <begin position="9"/>
        <end position="120"/>
    </location>
</feature>
<keyword evidence="3" id="KW-1185">Reference proteome</keyword>
<dbReference type="EMBL" id="LHYE01000099">
    <property type="protein sequence ID" value="KXB05373.1"/>
    <property type="molecule type" value="Genomic_DNA"/>
</dbReference>
<proteinExistence type="predicted"/>
<dbReference type="SMART" id="SM00748">
    <property type="entry name" value="HEPN"/>
    <property type="match status" value="1"/>
</dbReference>
<dbReference type="PROSITE" id="PS50910">
    <property type="entry name" value="HEPN"/>
    <property type="match status" value="1"/>
</dbReference>
<evidence type="ECO:0000313" key="3">
    <source>
        <dbReference type="Proteomes" id="UP000070263"/>
    </source>
</evidence>
<dbReference type="Pfam" id="PF05168">
    <property type="entry name" value="HEPN"/>
    <property type="match status" value="1"/>
</dbReference>
<name>A0A133VG11_9EURY</name>
<dbReference type="AlphaFoldDB" id="A0A133VG11"/>
<evidence type="ECO:0000259" key="1">
    <source>
        <dbReference type="PROSITE" id="PS50910"/>
    </source>
</evidence>
<evidence type="ECO:0000313" key="2">
    <source>
        <dbReference type="EMBL" id="KXB05373.1"/>
    </source>
</evidence>
<sequence length="132" mass="14884">MADRHKDWLKQAKRDLAHAQRSAEDEDYEWSCFAAQQSAEKALTSLYQKLGAEAWGHSVTKLLTSLPKNCDVDDNIVDKGKMLDKHYIPTRYPNGFDEGAPGDYYTKSEAERSVQNARDIVQFCENTLAGLG</sequence>
<reference evidence="2 3" key="1">
    <citation type="journal article" date="2016" name="Sci. Rep.">
        <title>Metabolic traits of an uncultured archaeal lineage -MSBL1- from brine pools of the Red Sea.</title>
        <authorList>
            <person name="Mwirichia R."/>
            <person name="Alam I."/>
            <person name="Rashid M."/>
            <person name="Vinu M."/>
            <person name="Ba-Alawi W."/>
            <person name="Anthony Kamau A."/>
            <person name="Kamanda Ngugi D."/>
            <person name="Goker M."/>
            <person name="Klenk H.P."/>
            <person name="Bajic V."/>
            <person name="Stingl U."/>
        </authorList>
    </citation>
    <scope>NUCLEOTIDE SEQUENCE [LARGE SCALE GENOMIC DNA]</scope>
    <source>
        <strain evidence="2">SCGC-AAA382A20</strain>
    </source>
</reference>
<gene>
    <name evidence="2" type="ORF">AKJ51_05100</name>
</gene>